<dbReference type="PANTHER" id="PTHR46556">
    <property type="entry name" value="PLECKSTRIN HOMOLOGY DOMAIN-CONTAINING FAMILY M MEMBER 2"/>
    <property type="match status" value="1"/>
</dbReference>
<dbReference type="GO" id="GO:0032418">
    <property type="term" value="P:lysosome localization"/>
    <property type="evidence" value="ECO:0007669"/>
    <property type="project" value="TreeGrafter"/>
</dbReference>
<dbReference type="InterPro" id="IPR001849">
    <property type="entry name" value="PH_domain"/>
</dbReference>
<dbReference type="InterPro" id="IPR011993">
    <property type="entry name" value="PH-like_dom_sf"/>
</dbReference>
<dbReference type="GO" id="GO:0019894">
    <property type="term" value="F:kinesin binding"/>
    <property type="evidence" value="ECO:0007669"/>
    <property type="project" value="TreeGrafter"/>
</dbReference>
<dbReference type="PANTHER" id="PTHR46556:SF1">
    <property type="entry name" value="PLECKSTRIN HOMOLOGY DOMAIN-CONTAINING FAMILY M MEMBER 2"/>
    <property type="match status" value="1"/>
</dbReference>
<dbReference type="GO" id="GO:0005765">
    <property type="term" value="C:lysosomal membrane"/>
    <property type="evidence" value="ECO:0007669"/>
    <property type="project" value="UniProtKB-SubCell"/>
</dbReference>
<dbReference type="AlphaFoldDB" id="A0A1I7XN01"/>
<evidence type="ECO:0000256" key="3">
    <source>
        <dbReference type="ARBA" id="ARBA00022490"/>
    </source>
</evidence>
<organism evidence="6 7">
    <name type="scientific">Heterorhabditis bacteriophora</name>
    <name type="common">Entomopathogenic nematode worm</name>
    <dbReference type="NCBI Taxonomy" id="37862"/>
    <lineage>
        <taxon>Eukaryota</taxon>
        <taxon>Metazoa</taxon>
        <taxon>Ecdysozoa</taxon>
        <taxon>Nematoda</taxon>
        <taxon>Chromadorea</taxon>
        <taxon>Rhabditida</taxon>
        <taxon>Rhabditina</taxon>
        <taxon>Rhabditomorpha</taxon>
        <taxon>Strongyloidea</taxon>
        <taxon>Heterorhabditidae</taxon>
        <taxon>Heterorhabditis</taxon>
    </lineage>
</organism>
<dbReference type="Pfam" id="PF23142">
    <property type="entry name" value="PH_PLEKHM2"/>
    <property type="match status" value="1"/>
</dbReference>
<evidence type="ECO:0000259" key="5">
    <source>
        <dbReference type="PROSITE" id="PS50826"/>
    </source>
</evidence>
<dbReference type="PROSITE" id="PS50826">
    <property type="entry name" value="RUN"/>
    <property type="match status" value="1"/>
</dbReference>
<dbReference type="SUPFAM" id="SSF140741">
    <property type="entry name" value="RUN domain-like"/>
    <property type="match status" value="1"/>
</dbReference>
<reference evidence="7" key="1">
    <citation type="submission" date="2016-11" db="UniProtKB">
        <authorList>
            <consortium name="WormBaseParasite"/>
        </authorList>
    </citation>
    <scope>IDENTIFICATION</scope>
</reference>
<dbReference type="Proteomes" id="UP000095283">
    <property type="component" value="Unplaced"/>
</dbReference>
<accession>A0A1I7XN01</accession>
<keyword evidence="3" id="KW-0963">Cytoplasm</keyword>
<dbReference type="GO" id="GO:0007030">
    <property type="term" value="P:Golgi organization"/>
    <property type="evidence" value="ECO:0007669"/>
    <property type="project" value="TreeGrafter"/>
</dbReference>
<dbReference type="InterPro" id="IPR037213">
    <property type="entry name" value="Run_dom_sf"/>
</dbReference>
<feature type="domain" description="RUN" evidence="5">
    <location>
        <begin position="1"/>
        <end position="96"/>
    </location>
</feature>
<keyword evidence="6" id="KW-1185">Reference proteome</keyword>
<dbReference type="GO" id="GO:0032880">
    <property type="term" value="P:regulation of protein localization"/>
    <property type="evidence" value="ECO:0007669"/>
    <property type="project" value="TreeGrafter"/>
</dbReference>
<evidence type="ECO:0000256" key="1">
    <source>
        <dbReference type="ARBA" id="ARBA00004496"/>
    </source>
</evidence>
<dbReference type="Gene3D" id="1.20.58.900">
    <property type="match status" value="1"/>
</dbReference>
<evidence type="ECO:0000313" key="7">
    <source>
        <dbReference type="WBParaSite" id="Hba_18913"/>
    </source>
</evidence>
<dbReference type="InterPro" id="IPR053015">
    <property type="entry name" value="PH_domain-containing_M2"/>
</dbReference>
<protein>
    <submittedName>
        <fullName evidence="7">RUN domain-containing protein</fullName>
    </submittedName>
</protein>
<dbReference type="SMART" id="SM00233">
    <property type="entry name" value="PH"/>
    <property type="match status" value="1"/>
</dbReference>
<comment type="subcellular location">
    <subcellularLocation>
        <location evidence="1">Cytoplasm</location>
    </subcellularLocation>
    <subcellularLocation>
        <location evidence="2">Lysosome membrane</location>
    </subcellularLocation>
</comment>
<proteinExistence type="predicted"/>
<dbReference type="InterPro" id="IPR057288">
    <property type="entry name" value="PH_PLEKHM2"/>
</dbReference>
<dbReference type="SUPFAM" id="SSF50729">
    <property type="entry name" value="PH domain-like"/>
    <property type="match status" value="1"/>
</dbReference>
<evidence type="ECO:0000256" key="4">
    <source>
        <dbReference type="ARBA" id="ARBA00023228"/>
    </source>
</evidence>
<dbReference type="Gene3D" id="2.30.29.30">
    <property type="entry name" value="Pleckstrin-homology domain (PH domain)/Phosphotyrosine-binding domain (PTB)"/>
    <property type="match status" value="1"/>
</dbReference>
<dbReference type="InterPro" id="IPR004012">
    <property type="entry name" value="Run_dom"/>
</dbReference>
<keyword evidence="4" id="KW-0458">Lysosome</keyword>
<evidence type="ECO:0000313" key="6">
    <source>
        <dbReference type="Proteomes" id="UP000095283"/>
    </source>
</evidence>
<name>A0A1I7XN01_HETBA</name>
<dbReference type="GO" id="GO:0010008">
    <property type="term" value="C:endosome membrane"/>
    <property type="evidence" value="ECO:0007669"/>
    <property type="project" value="TreeGrafter"/>
</dbReference>
<dbReference type="WBParaSite" id="Hba_18913">
    <property type="protein sequence ID" value="Hba_18913"/>
    <property type="gene ID" value="Hba_18913"/>
</dbReference>
<evidence type="ECO:0000256" key="2">
    <source>
        <dbReference type="ARBA" id="ARBA00004656"/>
    </source>
</evidence>
<sequence length="597" mass="68532">MYWRFVSEFLPKTQQNMIRAEWGDIDNRRLSIAWLKDAFNKGTLHFQLLAFKSNKSVISRYYHKNACMSNGGMLEAVTELVLSLYNVQFAFYSTLNLRMEPVQAVVVEPPTTPLVKVTRAKRRKQTDNDITLHSITDTVPATIHESVLPTPIDQEIILDELVRSRRNRMHGFVDRFSHGKSEESTDSTVKSADSFEHSIREEGLDELAMDVFIEQGEKLLKMYNVYERFAVGTPQQRLLTITDHNIYIIFQNVAVNEGSWLGGSEDSVRPTISYYVYSVIPIPSIDYIGVGVDAQVIIFYSKKSSEFQVVDGDKKSDKICAVSTGDKQLGNTIIKTIGKAAENSNQSSPMVFTESTPYTLILKRYLTKELCGSPHLELNYLSLVYWKESSAFLDSCEMEHTGYLYRRGSKMYVFTDSSCKEGEMVINLNDCTDAQELDLKRDCQWALELILPDGNLQLQCPSKEEMYKWLQLVSTALNSHGEDEAAACMMLITDTHLVVAQEGEKCFNDGFIRTLVCISLPDIRSGWIVRTEIHMVLLLRVDDHYQWFFFRSEEELDRFITTLVYFAPRFANVDRRFLTDIGMNTTHENCRKMLHRI</sequence>